<dbReference type="NCBIfam" id="TIGR00254">
    <property type="entry name" value="GGDEF"/>
    <property type="match status" value="1"/>
</dbReference>
<dbReference type="InterPro" id="IPR007892">
    <property type="entry name" value="CHASE4"/>
</dbReference>
<dbReference type="Gene3D" id="3.30.70.270">
    <property type="match status" value="1"/>
</dbReference>
<dbReference type="SMART" id="SM00267">
    <property type="entry name" value="GGDEF"/>
    <property type="match status" value="1"/>
</dbReference>
<dbReference type="AlphaFoldDB" id="A0A1H6B4Y0"/>
<dbReference type="GO" id="GO:0052621">
    <property type="term" value="F:diguanylate cyclase activity"/>
    <property type="evidence" value="ECO:0007669"/>
    <property type="project" value="UniProtKB-EC"/>
</dbReference>
<dbReference type="InterPro" id="IPR029787">
    <property type="entry name" value="Nucleotide_cyclase"/>
</dbReference>
<evidence type="ECO:0000256" key="2">
    <source>
        <dbReference type="ARBA" id="ARBA00012528"/>
    </source>
</evidence>
<protein>
    <recommendedName>
        <fullName evidence="2">diguanylate cyclase</fullName>
        <ecNumber evidence="2">2.7.7.65</ecNumber>
    </recommendedName>
</protein>
<feature type="transmembrane region" description="Helical" evidence="4">
    <location>
        <begin position="294"/>
        <end position="311"/>
    </location>
</feature>
<dbReference type="EC" id="2.7.7.65" evidence="2"/>
<dbReference type="GO" id="GO:0005886">
    <property type="term" value="C:plasma membrane"/>
    <property type="evidence" value="ECO:0007669"/>
    <property type="project" value="TreeGrafter"/>
</dbReference>
<organism evidence="6 7">
    <name type="scientific">Marinobacterium lutimaris</name>
    <dbReference type="NCBI Taxonomy" id="568106"/>
    <lineage>
        <taxon>Bacteria</taxon>
        <taxon>Pseudomonadati</taxon>
        <taxon>Pseudomonadota</taxon>
        <taxon>Gammaproteobacteria</taxon>
        <taxon>Oceanospirillales</taxon>
        <taxon>Oceanospirillaceae</taxon>
        <taxon>Marinobacterium</taxon>
    </lineage>
</organism>
<dbReference type="PROSITE" id="PS50887">
    <property type="entry name" value="GGDEF"/>
    <property type="match status" value="1"/>
</dbReference>
<dbReference type="OrthoDB" id="9812260at2"/>
<dbReference type="InterPro" id="IPR050469">
    <property type="entry name" value="Diguanylate_Cyclase"/>
</dbReference>
<dbReference type="InterPro" id="IPR043128">
    <property type="entry name" value="Rev_trsase/Diguanyl_cyclase"/>
</dbReference>
<comment type="catalytic activity">
    <reaction evidence="3">
        <text>2 GTP = 3',3'-c-di-GMP + 2 diphosphate</text>
        <dbReference type="Rhea" id="RHEA:24898"/>
        <dbReference type="ChEBI" id="CHEBI:33019"/>
        <dbReference type="ChEBI" id="CHEBI:37565"/>
        <dbReference type="ChEBI" id="CHEBI:58805"/>
        <dbReference type="EC" id="2.7.7.65"/>
    </reaction>
</comment>
<dbReference type="EMBL" id="FNVQ01000002">
    <property type="protein sequence ID" value="SEG55903.1"/>
    <property type="molecule type" value="Genomic_DNA"/>
</dbReference>
<feature type="transmembrane region" description="Helical" evidence="4">
    <location>
        <begin position="23"/>
        <end position="46"/>
    </location>
</feature>
<dbReference type="PANTHER" id="PTHR45138">
    <property type="entry name" value="REGULATORY COMPONENTS OF SENSORY TRANSDUCTION SYSTEM"/>
    <property type="match status" value="1"/>
</dbReference>
<dbReference type="GO" id="GO:1902201">
    <property type="term" value="P:negative regulation of bacterial-type flagellum-dependent cell motility"/>
    <property type="evidence" value="ECO:0007669"/>
    <property type="project" value="TreeGrafter"/>
</dbReference>
<dbReference type="PANTHER" id="PTHR45138:SF9">
    <property type="entry name" value="DIGUANYLATE CYCLASE DGCM-RELATED"/>
    <property type="match status" value="1"/>
</dbReference>
<evidence type="ECO:0000313" key="7">
    <source>
        <dbReference type="Proteomes" id="UP000236745"/>
    </source>
</evidence>
<reference evidence="6 7" key="1">
    <citation type="submission" date="2016-10" db="EMBL/GenBank/DDBJ databases">
        <authorList>
            <person name="de Groot N.N."/>
        </authorList>
    </citation>
    <scope>NUCLEOTIDE SEQUENCE [LARGE SCALE GENOMIC DNA]</scope>
    <source>
        <strain evidence="6 7">DSM 22012</strain>
    </source>
</reference>
<dbReference type="GO" id="GO:0043709">
    <property type="term" value="P:cell adhesion involved in single-species biofilm formation"/>
    <property type="evidence" value="ECO:0007669"/>
    <property type="project" value="TreeGrafter"/>
</dbReference>
<sequence>MPDSTYKRRWLNRFAPTSLSGRFFAGLFALLLLALLAILLTGKLIVLPKLLIQERETAIAELKHLDHVIHADLHDLVISTKDWGAWDDSYNFIQGLQSDYPARNFSFEMFNDMDYDLMLFFTPDLQLYWTAGIDFATEQYSSCAAAEASCAWSAPFAAITRNKLAALPMDKTDHNEQGEPESDFLFNYKGELFNAAVHPIRRTDDTGRSKGSVVQLQRLDEKWIEKITDQTSQKLTLQLYDPQDPNTVMVTPLSDQLLLARKQLSGTDLPVFISTEIQRSNFLERLAAMRYSQIWTAGLLATVILLVLALLERTVLLPLRQLARFTREARAEMNEATLSSALLERRDEVGELAREFAHLIQQQQMKRTSLENLSLTDHLTALANRRCFDDRLKALFGKVEHKGQPVAAILFDVDHFKAYNDRYGHQAGDQCLIMLSDCAQRVVRTQAAANALLARIGGEEFAVILPEVEESQALELAEAIRHGIEALSLRHEDAARGFVTISCGISYLEKISAASSSDLLKTADDALYRAKHQGRNQVMSDRVASAKKQD</sequence>
<dbReference type="Proteomes" id="UP000236745">
    <property type="component" value="Unassembled WGS sequence"/>
</dbReference>
<keyword evidence="4" id="KW-1133">Transmembrane helix</keyword>
<dbReference type="Gene3D" id="6.10.340.10">
    <property type="match status" value="1"/>
</dbReference>
<dbReference type="RefSeq" id="WP_104003501.1">
    <property type="nucleotide sequence ID" value="NZ_FNVQ01000002.1"/>
</dbReference>
<evidence type="ECO:0000256" key="1">
    <source>
        <dbReference type="ARBA" id="ARBA00001946"/>
    </source>
</evidence>
<comment type="cofactor">
    <cofactor evidence="1">
        <name>Mg(2+)</name>
        <dbReference type="ChEBI" id="CHEBI:18420"/>
    </cofactor>
</comment>
<gene>
    <name evidence="6" type="ORF">SAMN05444390_102410</name>
</gene>
<dbReference type="FunFam" id="3.30.70.270:FF:000001">
    <property type="entry name" value="Diguanylate cyclase domain protein"/>
    <property type="match status" value="1"/>
</dbReference>
<evidence type="ECO:0000256" key="3">
    <source>
        <dbReference type="ARBA" id="ARBA00034247"/>
    </source>
</evidence>
<evidence type="ECO:0000256" key="4">
    <source>
        <dbReference type="SAM" id="Phobius"/>
    </source>
</evidence>
<evidence type="ECO:0000259" key="5">
    <source>
        <dbReference type="PROSITE" id="PS50887"/>
    </source>
</evidence>
<keyword evidence="4" id="KW-0812">Transmembrane</keyword>
<dbReference type="InterPro" id="IPR000160">
    <property type="entry name" value="GGDEF_dom"/>
</dbReference>
<dbReference type="SUPFAM" id="SSF55073">
    <property type="entry name" value="Nucleotide cyclase"/>
    <property type="match status" value="1"/>
</dbReference>
<proteinExistence type="predicted"/>
<dbReference type="CDD" id="cd01949">
    <property type="entry name" value="GGDEF"/>
    <property type="match status" value="1"/>
</dbReference>
<name>A0A1H6B4Y0_9GAMM</name>
<evidence type="ECO:0000313" key="6">
    <source>
        <dbReference type="EMBL" id="SEG55903.1"/>
    </source>
</evidence>
<dbReference type="Pfam" id="PF05228">
    <property type="entry name" value="CHASE4"/>
    <property type="match status" value="1"/>
</dbReference>
<dbReference type="Pfam" id="PF00990">
    <property type="entry name" value="GGDEF"/>
    <property type="match status" value="1"/>
</dbReference>
<keyword evidence="4" id="KW-0472">Membrane</keyword>
<feature type="domain" description="GGDEF" evidence="5">
    <location>
        <begin position="404"/>
        <end position="543"/>
    </location>
</feature>
<accession>A0A1H6B4Y0</accession>
<keyword evidence="7" id="KW-1185">Reference proteome</keyword>